<reference evidence="1 2" key="1">
    <citation type="submission" date="2020-04" db="EMBL/GenBank/DDBJ databases">
        <title>A Flavivirga sp. nov.</title>
        <authorList>
            <person name="Sun X."/>
        </authorList>
    </citation>
    <scope>NUCLEOTIDE SEQUENCE [LARGE SCALE GENOMIC DNA]</scope>
    <source>
        <strain evidence="1 2">Y03</strain>
    </source>
</reference>
<organism evidence="1 2">
    <name type="scientific">Flavivirga algicola</name>
    <dbReference type="NCBI Taxonomy" id="2729136"/>
    <lineage>
        <taxon>Bacteria</taxon>
        <taxon>Pseudomonadati</taxon>
        <taxon>Bacteroidota</taxon>
        <taxon>Flavobacteriia</taxon>
        <taxon>Flavobacteriales</taxon>
        <taxon>Flavobacteriaceae</taxon>
        <taxon>Flavivirga</taxon>
    </lineage>
</organism>
<name>A0ABX1RYE2_9FLAO</name>
<evidence type="ECO:0000313" key="2">
    <source>
        <dbReference type="Proteomes" id="UP000746690"/>
    </source>
</evidence>
<proteinExistence type="predicted"/>
<protein>
    <submittedName>
        <fullName evidence="1">Uncharacterized protein</fullName>
    </submittedName>
</protein>
<dbReference type="Proteomes" id="UP000746690">
    <property type="component" value="Unassembled WGS sequence"/>
</dbReference>
<dbReference type="RefSeq" id="WP_169672101.1">
    <property type="nucleotide sequence ID" value="NZ_JABBHF010000004.1"/>
</dbReference>
<gene>
    <name evidence="1" type="ORF">HHX25_08385</name>
</gene>
<sequence length="181" mass="21245">MKKLTLILFILVINFTMTSQEELIPLKVNNKWAYIKTDWINGKIVKKDTSYSFIKTSKIIDGKTWYVTNEDGYDYTIRDVNGEQFELDEEQNKTFLVFGLPKRENERSYMVNQEKVTVTKKLHKIKTRTSNFKCFKYEFRDPSDSASFIDTYICPGVGIVKVQMGTENEKTELTLIDYNIN</sequence>
<keyword evidence="2" id="KW-1185">Reference proteome</keyword>
<dbReference type="EMBL" id="JABBHF010000004">
    <property type="protein sequence ID" value="NMH87519.1"/>
    <property type="molecule type" value="Genomic_DNA"/>
</dbReference>
<comment type="caution">
    <text evidence="1">The sequence shown here is derived from an EMBL/GenBank/DDBJ whole genome shotgun (WGS) entry which is preliminary data.</text>
</comment>
<accession>A0ABX1RYE2</accession>
<evidence type="ECO:0000313" key="1">
    <source>
        <dbReference type="EMBL" id="NMH87519.1"/>
    </source>
</evidence>